<accession>A0A8J4XPN8</accession>
<evidence type="ECO:0000313" key="2">
    <source>
        <dbReference type="Proteomes" id="UP000770661"/>
    </source>
</evidence>
<gene>
    <name evidence="1" type="ORF">GWK47_021113</name>
</gene>
<organism evidence="1 2">
    <name type="scientific">Chionoecetes opilio</name>
    <name type="common">Atlantic snow crab</name>
    <name type="synonym">Cancer opilio</name>
    <dbReference type="NCBI Taxonomy" id="41210"/>
    <lineage>
        <taxon>Eukaryota</taxon>
        <taxon>Metazoa</taxon>
        <taxon>Ecdysozoa</taxon>
        <taxon>Arthropoda</taxon>
        <taxon>Crustacea</taxon>
        <taxon>Multicrustacea</taxon>
        <taxon>Malacostraca</taxon>
        <taxon>Eumalacostraca</taxon>
        <taxon>Eucarida</taxon>
        <taxon>Decapoda</taxon>
        <taxon>Pleocyemata</taxon>
        <taxon>Brachyura</taxon>
        <taxon>Eubrachyura</taxon>
        <taxon>Majoidea</taxon>
        <taxon>Majidae</taxon>
        <taxon>Chionoecetes</taxon>
    </lineage>
</organism>
<evidence type="ECO:0000313" key="1">
    <source>
        <dbReference type="EMBL" id="KAG0711205.1"/>
    </source>
</evidence>
<dbReference type="AlphaFoldDB" id="A0A8J4XPN8"/>
<dbReference type="EMBL" id="JACEEZ010023521">
    <property type="protein sequence ID" value="KAG0711205.1"/>
    <property type="molecule type" value="Genomic_DNA"/>
</dbReference>
<proteinExistence type="predicted"/>
<name>A0A8J4XPN8_CHIOP</name>
<keyword evidence="2" id="KW-1185">Reference proteome</keyword>
<sequence length="142" mass="15317">MPVIASGFSSYKPIDFLSAVDPSPSLPDTEPNVPFPPKTVDYPATPPVFLLFHENYITCVCHLVTTPGSNSSSPPAVAHHTPNSPSCSTHFLFTHHLFAPYSEASFPCLRGYTNQPGAPAVTFLFTISTLSSKPSLSFLSYI</sequence>
<reference evidence="1" key="1">
    <citation type="submission" date="2020-07" db="EMBL/GenBank/DDBJ databases">
        <title>The High-quality genome of the commercially important snow crab, Chionoecetes opilio.</title>
        <authorList>
            <person name="Jeong J.-H."/>
            <person name="Ryu S."/>
        </authorList>
    </citation>
    <scope>NUCLEOTIDE SEQUENCE</scope>
    <source>
        <strain evidence="1">MADBK_172401_WGS</strain>
        <tissue evidence="1">Digestive gland</tissue>
    </source>
</reference>
<protein>
    <submittedName>
        <fullName evidence="1">Uncharacterized protein</fullName>
    </submittedName>
</protein>
<dbReference type="Proteomes" id="UP000770661">
    <property type="component" value="Unassembled WGS sequence"/>
</dbReference>
<comment type="caution">
    <text evidence="1">The sequence shown here is derived from an EMBL/GenBank/DDBJ whole genome shotgun (WGS) entry which is preliminary data.</text>
</comment>